<accession>A0A0F7TJC8</accession>
<dbReference type="Proteomes" id="UP000042958">
    <property type="component" value="Unassembled WGS sequence"/>
</dbReference>
<organism evidence="1 2">
    <name type="scientific">Penicillium brasilianum</name>
    <dbReference type="NCBI Taxonomy" id="104259"/>
    <lineage>
        <taxon>Eukaryota</taxon>
        <taxon>Fungi</taxon>
        <taxon>Dikarya</taxon>
        <taxon>Ascomycota</taxon>
        <taxon>Pezizomycotina</taxon>
        <taxon>Eurotiomycetes</taxon>
        <taxon>Eurotiomycetidae</taxon>
        <taxon>Eurotiales</taxon>
        <taxon>Aspergillaceae</taxon>
        <taxon>Penicillium</taxon>
    </lineage>
</organism>
<name>A0A0F7TJC8_PENBI</name>
<evidence type="ECO:0000313" key="1">
    <source>
        <dbReference type="EMBL" id="CEJ55561.1"/>
    </source>
</evidence>
<reference evidence="2" key="1">
    <citation type="journal article" date="2015" name="Genome Announc.">
        <title>Draft genome sequence of the fungus Penicillium brasilianum MG11.</title>
        <authorList>
            <person name="Horn F."/>
            <person name="Linde J."/>
            <person name="Mattern D.J."/>
            <person name="Walther G."/>
            <person name="Guthke R."/>
            <person name="Brakhage A.A."/>
            <person name="Valiante V."/>
        </authorList>
    </citation>
    <scope>NUCLEOTIDE SEQUENCE [LARGE SCALE GENOMIC DNA]</scope>
    <source>
        <strain evidence="2">MG11</strain>
    </source>
</reference>
<proteinExistence type="predicted"/>
<protein>
    <recommendedName>
        <fullName evidence="3">SNF2 N-terminal domain-containing protein</fullName>
    </recommendedName>
</protein>
<dbReference type="AlphaFoldDB" id="A0A0F7TJC8"/>
<dbReference type="EMBL" id="CDHK01000002">
    <property type="protein sequence ID" value="CEJ55561.1"/>
    <property type="molecule type" value="Genomic_DNA"/>
</dbReference>
<gene>
    <name evidence="1" type="ORF">PMG11_01813</name>
</gene>
<evidence type="ECO:0000313" key="2">
    <source>
        <dbReference type="Proteomes" id="UP000042958"/>
    </source>
</evidence>
<keyword evidence="2" id="KW-1185">Reference proteome</keyword>
<evidence type="ECO:0008006" key="3">
    <source>
        <dbReference type="Google" id="ProtNLM"/>
    </source>
</evidence>
<dbReference type="STRING" id="104259.A0A0F7TJC8"/>
<sequence length="153" mass="17116">MRTRAHQSIAQIPCNALFGLTATPMWNRILDLYRYCSLLAGHLSVDFTDDDPTGGLPGPDEVRFADLRSLYKAWSDVTTLPEDFDEIPYELLNPVVLMRLTEDTGGEVTTQIGYEAYPFLFRACIMQRSMGDQVVDQNRQLVVIGSEIPPSGS</sequence>
<dbReference type="OrthoDB" id="4368232at2759"/>